<dbReference type="Proteomes" id="UP000536604">
    <property type="component" value="Unassembled WGS sequence"/>
</dbReference>
<evidence type="ECO:0000313" key="2">
    <source>
        <dbReference type="Proteomes" id="UP000536604"/>
    </source>
</evidence>
<dbReference type="AlphaFoldDB" id="A0A841IRL9"/>
<dbReference type="SUPFAM" id="SSF55961">
    <property type="entry name" value="Bet v1-like"/>
    <property type="match status" value="1"/>
</dbReference>
<gene>
    <name evidence="1" type="ORF">FHS13_003295</name>
</gene>
<name>A0A841IRL9_9ACTN</name>
<dbReference type="RefSeq" id="WP_184292768.1">
    <property type="nucleotide sequence ID" value="NZ_JACHJO010000009.1"/>
</dbReference>
<sequence>MRPRRTTKLRYTTRFAAPPEEVFALCVSRSGFEAAMPPGVRVHSWPAPFREGAAMSFSLAGLPWEALIDAYEEGRSFTDLQTRGPFRYFRHTHLCEPESGGTRYSDHLEFSTGLGPAGDLAAATAIRIAFGPRLSTMRALLGG</sequence>
<dbReference type="EMBL" id="JACHJO010000009">
    <property type="protein sequence ID" value="MBB6121327.1"/>
    <property type="molecule type" value="Genomic_DNA"/>
</dbReference>
<dbReference type="InterPro" id="IPR023393">
    <property type="entry name" value="START-like_dom_sf"/>
</dbReference>
<keyword evidence="2" id="KW-1185">Reference proteome</keyword>
<dbReference type="Gene3D" id="3.30.530.20">
    <property type="match status" value="1"/>
</dbReference>
<comment type="caution">
    <text evidence="1">The sequence shown here is derived from an EMBL/GenBank/DDBJ whole genome shotgun (WGS) entry which is preliminary data.</text>
</comment>
<reference evidence="1 2" key="1">
    <citation type="submission" date="2020-08" db="EMBL/GenBank/DDBJ databases">
        <title>Genomic Encyclopedia of Type Strains, Phase III (KMG-III): the genomes of soil and plant-associated and newly described type strains.</title>
        <authorList>
            <person name="Whitman W."/>
        </authorList>
    </citation>
    <scope>NUCLEOTIDE SEQUENCE [LARGE SCALE GENOMIC DNA]</scope>
    <source>
        <strain evidence="1 2">CECT 8712</strain>
    </source>
</reference>
<organism evidence="1 2">
    <name type="scientific">Nocardiopsis algeriensis</name>
    <dbReference type="NCBI Taxonomy" id="1478215"/>
    <lineage>
        <taxon>Bacteria</taxon>
        <taxon>Bacillati</taxon>
        <taxon>Actinomycetota</taxon>
        <taxon>Actinomycetes</taxon>
        <taxon>Streptosporangiales</taxon>
        <taxon>Nocardiopsidaceae</taxon>
        <taxon>Nocardiopsis</taxon>
    </lineage>
</organism>
<protein>
    <submittedName>
        <fullName evidence="1">Ligand-binding SRPBCC domain-containing protein</fullName>
    </submittedName>
</protein>
<evidence type="ECO:0000313" key="1">
    <source>
        <dbReference type="EMBL" id="MBB6121327.1"/>
    </source>
</evidence>
<proteinExistence type="predicted"/>
<accession>A0A841IRL9</accession>